<name>A0AA38GIC8_TAXCH</name>
<dbReference type="EMBL" id="JAHRHJ020000003">
    <property type="protein sequence ID" value="KAH9321750.1"/>
    <property type="molecule type" value="Genomic_DNA"/>
</dbReference>
<accession>A0AA38GIC8</accession>
<protein>
    <submittedName>
        <fullName evidence="2">Uncharacterized protein</fullName>
    </submittedName>
</protein>
<evidence type="ECO:0000313" key="3">
    <source>
        <dbReference type="Proteomes" id="UP000824469"/>
    </source>
</evidence>
<feature type="region of interest" description="Disordered" evidence="1">
    <location>
        <begin position="57"/>
        <end position="89"/>
    </location>
</feature>
<evidence type="ECO:0000313" key="2">
    <source>
        <dbReference type="EMBL" id="KAH9321750.1"/>
    </source>
</evidence>
<gene>
    <name evidence="2" type="ORF">KI387_016389</name>
</gene>
<keyword evidence="3" id="KW-1185">Reference proteome</keyword>
<dbReference type="AlphaFoldDB" id="A0AA38GIC8"/>
<reference evidence="2 3" key="1">
    <citation type="journal article" date="2021" name="Nat. Plants">
        <title>The Taxus genome provides insights into paclitaxel biosynthesis.</title>
        <authorList>
            <person name="Xiong X."/>
            <person name="Gou J."/>
            <person name="Liao Q."/>
            <person name="Li Y."/>
            <person name="Zhou Q."/>
            <person name="Bi G."/>
            <person name="Li C."/>
            <person name="Du R."/>
            <person name="Wang X."/>
            <person name="Sun T."/>
            <person name="Guo L."/>
            <person name="Liang H."/>
            <person name="Lu P."/>
            <person name="Wu Y."/>
            <person name="Zhang Z."/>
            <person name="Ro D.K."/>
            <person name="Shang Y."/>
            <person name="Huang S."/>
            <person name="Yan J."/>
        </authorList>
    </citation>
    <scope>NUCLEOTIDE SEQUENCE [LARGE SCALE GENOMIC DNA]</scope>
    <source>
        <strain evidence="2">Ta-2019</strain>
    </source>
</reference>
<sequence length="205" mass="23431">GNKEFQYYKRRNKGNMDDGAFIVDQVRFLQELMQGCGLELQKTMSEQMTKLIIEALGNGKMPDSNGEGSSHSGEKNSSRPTPKFFKGTFLPRENHRGVEEPSMVETIEACNKEYDTLHPATRAMLTFDEFCALKMGNKTKRAHKQPHMDVQQRLGKVSLPSFDGTNKITVRAWLQKMETYFSLNHIQEEEALKFVTLHLEGMAHE</sequence>
<proteinExistence type="predicted"/>
<organism evidence="2 3">
    <name type="scientific">Taxus chinensis</name>
    <name type="common">Chinese yew</name>
    <name type="synonym">Taxus wallichiana var. chinensis</name>
    <dbReference type="NCBI Taxonomy" id="29808"/>
    <lineage>
        <taxon>Eukaryota</taxon>
        <taxon>Viridiplantae</taxon>
        <taxon>Streptophyta</taxon>
        <taxon>Embryophyta</taxon>
        <taxon>Tracheophyta</taxon>
        <taxon>Spermatophyta</taxon>
        <taxon>Pinopsida</taxon>
        <taxon>Pinidae</taxon>
        <taxon>Conifers II</taxon>
        <taxon>Cupressales</taxon>
        <taxon>Taxaceae</taxon>
        <taxon>Taxus</taxon>
    </lineage>
</organism>
<feature type="non-terminal residue" evidence="2">
    <location>
        <position position="1"/>
    </location>
</feature>
<comment type="caution">
    <text evidence="2">The sequence shown here is derived from an EMBL/GenBank/DDBJ whole genome shotgun (WGS) entry which is preliminary data.</text>
</comment>
<evidence type="ECO:0000256" key="1">
    <source>
        <dbReference type="SAM" id="MobiDB-lite"/>
    </source>
</evidence>
<dbReference type="Proteomes" id="UP000824469">
    <property type="component" value="Unassembled WGS sequence"/>
</dbReference>